<dbReference type="Pfam" id="PF02213">
    <property type="entry name" value="GYF"/>
    <property type="match status" value="1"/>
</dbReference>
<sequence length="280" mass="31277">MGEFENNEIEDLPRWWYMGADRLIHGPFSSADMHKWVQSGYFNDSLMVKTDRDAKFYTLYDYSVVCNGSPFLANAYSYNAAAYSAAPESRSSSVSVHHHQQHQQHPPQHPQMNVNLQSPPQLQHIFQAHSGNGGPMPMPMYGNPNNGQPNIVPQPLPAQLILPPGLEMYQGGVPQGNYFDPTRATNEMLLRENPSSSTISDSPDCEPVIEDRPRAYNKNCGTDDAPWNIVPKKVNASTDTTGFAPFEDNSVGSQTGPQYIRRNDVCKLLKDLTGMSFQTR</sequence>
<dbReference type="AlphaFoldDB" id="A0A7E4VVC2"/>
<dbReference type="SMART" id="SM00444">
    <property type="entry name" value="GYF"/>
    <property type="match status" value="1"/>
</dbReference>
<dbReference type="WBParaSite" id="Pan_g3793.t1">
    <property type="protein sequence ID" value="Pan_g3793.t1"/>
    <property type="gene ID" value="Pan_g3793"/>
</dbReference>
<proteinExistence type="predicted"/>
<feature type="region of interest" description="Disordered" evidence="1">
    <location>
        <begin position="89"/>
        <end position="112"/>
    </location>
</feature>
<evidence type="ECO:0000313" key="4">
    <source>
        <dbReference type="WBParaSite" id="Pan_g3793.t1"/>
    </source>
</evidence>
<dbReference type="SUPFAM" id="SSF55277">
    <property type="entry name" value="GYF domain"/>
    <property type="match status" value="1"/>
</dbReference>
<evidence type="ECO:0000256" key="1">
    <source>
        <dbReference type="SAM" id="MobiDB-lite"/>
    </source>
</evidence>
<dbReference type="InterPro" id="IPR003169">
    <property type="entry name" value="GYF"/>
</dbReference>
<dbReference type="InterPro" id="IPR035445">
    <property type="entry name" value="GYF-like_dom_sf"/>
</dbReference>
<protein>
    <submittedName>
        <fullName evidence="4">GYF domain-containing protein</fullName>
    </submittedName>
</protein>
<accession>A0A7E4VVC2</accession>
<dbReference type="Gene3D" id="3.30.1490.40">
    <property type="match status" value="1"/>
</dbReference>
<reference evidence="4" key="2">
    <citation type="submission" date="2020-10" db="UniProtKB">
        <authorList>
            <consortium name="WormBaseParasite"/>
        </authorList>
    </citation>
    <scope>IDENTIFICATION</scope>
</reference>
<evidence type="ECO:0000259" key="2">
    <source>
        <dbReference type="PROSITE" id="PS50829"/>
    </source>
</evidence>
<organism evidence="3 4">
    <name type="scientific">Panagrellus redivivus</name>
    <name type="common">Microworm</name>
    <dbReference type="NCBI Taxonomy" id="6233"/>
    <lineage>
        <taxon>Eukaryota</taxon>
        <taxon>Metazoa</taxon>
        <taxon>Ecdysozoa</taxon>
        <taxon>Nematoda</taxon>
        <taxon>Chromadorea</taxon>
        <taxon>Rhabditida</taxon>
        <taxon>Tylenchina</taxon>
        <taxon>Panagrolaimomorpha</taxon>
        <taxon>Panagrolaimoidea</taxon>
        <taxon>Panagrolaimidae</taxon>
        <taxon>Panagrellus</taxon>
    </lineage>
</organism>
<dbReference type="Proteomes" id="UP000492821">
    <property type="component" value="Unassembled WGS sequence"/>
</dbReference>
<evidence type="ECO:0000313" key="3">
    <source>
        <dbReference type="Proteomes" id="UP000492821"/>
    </source>
</evidence>
<feature type="domain" description="GYF" evidence="2">
    <location>
        <begin position="12"/>
        <end position="60"/>
    </location>
</feature>
<keyword evidence="3" id="KW-1185">Reference proteome</keyword>
<dbReference type="PROSITE" id="PS50829">
    <property type="entry name" value="GYF"/>
    <property type="match status" value="1"/>
</dbReference>
<reference evidence="3" key="1">
    <citation type="journal article" date="2013" name="Genetics">
        <title>The draft genome and transcriptome of Panagrellus redivivus are shaped by the harsh demands of a free-living lifestyle.</title>
        <authorList>
            <person name="Srinivasan J."/>
            <person name="Dillman A.R."/>
            <person name="Macchietto M.G."/>
            <person name="Heikkinen L."/>
            <person name="Lakso M."/>
            <person name="Fracchia K.M."/>
            <person name="Antoshechkin I."/>
            <person name="Mortazavi A."/>
            <person name="Wong G."/>
            <person name="Sternberg P.W."/>
        </authorList>
    </citation>
    <scope>NUCLEOTIDE SEQUENCE [LARGE SCALE GENOMIC DNA]</scope>
    <source>
        <strain evidence="3">MT8872</strain>
    </source>
</reference>
<name>A0A7E4VVC2_PANRE</name>